<organism evidence="1 2">
    <name type="scientific">Coprinellus micaceus</name>
    <name type="common">Glistening ink-cap mushroom</name>
    <name type="synonym">Coprinus micaceus</name>
    <dbReference type="NCBI Taxonomy" id="71717"/>
    <lineage>
        <taxon>Eukaryota</taxon>
        <taxon>Fungi</taxon>
        <taxon>Dikarya</taxon>
        <taxon>Basidiomycota</taxon>
        <taxon>Agaricomycotina</taxon>
        <taxon>Agaricomycetes</taxon>
        <taxon>Agaricomycetidae</taxon>
        <taxon>Agaricales</taxon>
        <taxon>Agaricineae</taxon>
        <taxon>Psathyrellaceae</taxon>
        <taxon>Coprinellus</taxon>
    </lineage>
</organism>
<dbReference type="Proteomes" id="UP000298030">
    <property type="component" value="Unassembled WGS sequence"/>
</dbReference>
<keyword evidence="2" id="KW-1185">Reference proteome</keyword>
<comment type="caution">
    <text evidence="1">The sequence shown here is derived from an EMBL/GenBank/DDBJ whole genome shotgun (WGS) entry which is preliminary data.</text>
</comment>
<dbReference type="EMBL" id="QPFP01000005">
    <property type="protein sequence ID" value="TEB36929.1"/>
    <property type="molecule type" value="Genomic_DNA"/>
</dbReference>
<reference evidence="1 2" key="1">
    <citation type="journal article" date="2019" name="Nat. Ecol. Evol.">
        <title>Megaphylogeny resolves global patterns of mushroom evolution.</title>
        <authorList>
            <person name="Varga T."/>
            <person name="Krizsan K."/>
            <person name="Foldi C."/>
            <person name="Dima B."/>
            <person name="Sanchez-Garcia M."/>
            <person name="Sanchez-Ramirez S."/>
            <person name="Szollosi G.J."/>
            <person name="Szarkandi J.G."/>
            <person name="Papp V."/>
            <person name="Albert L."/>
            <person name="Andreopoulos W."/>
            <person name="Angelini C."/>
            <person name="Antonin V."/>
            <person name="Barry K.W."/>
            <person name="Bougher N.L."/>
            <person name="Buchanan P."/>
            <person name="Buyck B."/>
            <person name="Bense V."/>
            <person name="Catcheside P."/>
            <person name="Chovatia M."/>
            <person name="Cooper J."/>
            <person name="Damon W."/>
            <person name="Desjardin D."/>
            <person name="Finy P."/>
            <person name="Geml J."/>
            <person name="Haridas S."/>
            <person name="Hughes K."/>
            <person name="Justo A."/>
            <person name="Karasinski D."/>
            <person name="Kautmanova I."/>
            <person name="Kiss B."/>
            <person name="Kocsube S."/>
            <person name="Kotiranta H."/>
            <person name="LaButti K.M."/>
            <person name="Lechner B.E."/>
            <person name="Liimatainen K."/>
            <person name="Lipzen A."/>
            <person name="Lukacs Z."/>
            <person name="Mihaltcheva S."/>
            <person name="Morgado L.N."/>
            <person name="Niskanen T."/>
            <person name="Noordeloos M.E."/>
            <person name="Ohm R.A."/>
            <person name="Ortiz-Santana B."/>
            <person name="Ovrebo C."/>
            <person name="Racz N."/>
            <person name="Riley R."/>
            <person name="Savchenko A."/>
            <person name="Shiryaev A."/>
            <person name="Soop K."/>
            <person name="Spirin V."/>
            <person name="Szebenyi C."/>
            <person name="Tomsovsky M."/>
            <person name="Tulloss R.E."/>
            <person name="Uehling J."/>
            <person name="Grigoriev I.V."/>
            <person name="Vagvolgyi C."/>
            <person name="Papp T."/>
            <person name="Martin F.M."/>
            <person name="Miettinen O."/>
            <person name="Hibbett D.S."/>
            <person name="Nagy L.G."/>
        </authorList>
    </citation>
    <scope>NUCLEOTIDE SEQUENCE [LARGE SCALE GENOMIC DNA]</scope>
    <source>
        <strain evidence="1 2">FP101781</strain>
    </source>
</reference>
<accession>A0A4Y7TTP3</accession>
<name>A0A4Y7TTP3_COPMI</name>
<protein>
    <submittedName>
        <fullName evidence="1">Uncharacterized protein</fullName>
    </submittedName>
</protein>
<sequence length="242" mass="26638">MGMVTGSSGSTTEGRGIGKVGWTSSRVVEGCRGRWGSSTVGTYQERRGVLLLGMPFDVWIRSPGDAKPQPRCASSTSLSFRTLPGPSLQFTRPSSSILPSDGPNALARPSLHRAMLHLSTTLSTASTIACTAYSGIGGIQRRWANLGRGSSPRRREMRWRAVLRELIRKDRPGTKPKMGESEEVQEPDGKGNWRLLMAVWIRMRARGDRFNFEGAQIEVRGGTERWRFLGVENMNQGIVGFS</sequence>
<gene>
    <name evidence="1" type="ORF">FA13DRAFT_1706111</name>
</gene>
<evidence type="ECO:0000313" key="1">
    <source>
        <dbReference type="EMBL" id="TEB36929.1"/>
    </source>
</evidence>
<dbReference type="AlphaFoldDB" id="A0A4Y7TTP3"/>
<proteinExistence type="predicted"/>
<evidence type="ECO:0000313" key="2">
    <source>
        <dbReference type="Proteomes" id="UP000298030"/>
    </source>
</evidence>